<name>A0ABV7QXE5_9PSEU</name>
<dbReference type="RefSeq" id="WP_377870302.1">
    <property type="nucleotide sequence ID" value="NZ_JBHMAY010000021.1"/>
</dbReference>
<reference evidence="2" key="1">
    <citation type="journal article" date="2019" name="Int. J. Syst. Evol. Microbiol.">
        <title>The Global Catalogue of Microorganisms (GCM) 10K type strain sequencing project: providing services to taxonomists for standard genome sequencing and annotation.</title>
        <authorList>
            <consortium name="The Broad Institute Genomics Platform"/>
            <consortium name="The Broad Institute Genome Sequencing Center for Infectious Disease"/>
            <person name="Wu L."/>
            <person name="Ma J."/>
        </authorList>
    </citation>
    <scope>NUCLEOTIDE SEQUENCE [LARGE SCALE GENOMIC DNA]</scope>
    <source>
        <strain evidence="2">CGMCC 4.7682</strain>
    </source>
</reference>
<proteinExistence type="predicted"/>
<keyword evidence="2" id="KW-1185">Reference proteome</keyword>
<accession>A0ABV7QXE5</accession>
<dbReference type="EMBL" id="JBHRWI010000070">
    <property type="protein sequence ID" value="MFC3516831.1"/>
    <property type="molecule type" value="Genomic_DNA"/>
</dbReference>
<dbReference type="Proteomes" id="UP001595764">
    <property type="component" value="Unassembled WGS sequence"/>
</dbReference>
<comment type="caution">
    <text evidence="1">The sequence shown here is derived from an EMBL/GenBank/DDBJ whole genome shotgun (WGS) entry which is preliminary data.</text>
</comment>
<organism evidence="1 2">
    <name type="scientific">Amycolatopsis halotolerans</name>
    <dbReference type="NCBI Taxonomy" id="330083"/>
    <lineage>
        <taxon>Bacteria</taxon>
        <taxon>Bacillati</taxon>
        <taxon>Actinomycetota</taxon>
        <taxon>Actinomycetes</taxon>
        <taxon>Pseudonocardiales</taxon>
        <taxon>Pseudonocardiaceae</taxon>
        <taxon>Amycolatopsis</taxon>
    </lineage>
</organism>
<protein>
    <submittedName>
        <fullName evidence="1">Uncharacterized protein</fullName>
    </submittedName>
</protein>
<gene>
    <name evidence="1" type="ORF">ACFORO_42160</name>
</gene>
<evidence type="ECO:0000313" key="2">
    <source>
        <dbReference type="Proteomes" id="UP001595764"/>
    </source>
</evidence>
<evidence type="ECO:0000313" key="1">
    <source>
        <dbReference type="EMBL" id="MFC3516831.1"/>
    </source>
</evidence>
<sequence>MHRPIFLAAGGQKVGRTAKIGAVNGTDVKYQVQVDQKPMN</sequence>